<accession>I8RI96</accession>
<dbReference type="Proteomes" id="UP000004324">
    <property type="component" value="Unassembled WGS sequence"/>
</dbReference>
<reference evidence="1 2" key="1">
    <citation type="journal article" date="2012" name="J. Bacteriol.">
        <title>Draft Genome Sequences for Two Metal-Reducing Pelosinus fermentans Strains Isolated from a Cr(VI)-Contaminated Site and for Type Strain R7.</title>
        <authorList>
            <person name="Brown S.D."/>
            <person name="Podar M."/>
            <person name="Klingeman D.M."/>
            <person name="Johnson C.M."/>
            <person name="Yang Z.K."/>
            <person name="Utturkar S.M."/>
            <person name="Land M.L."/>
            <person name="Mosher J.J."/>
            <person name="Hurt R.A.Jr."/>
            <person name="Phelps T.J."/>
            <person name="Palumbo A.V."/>
            <person name="Arkin A.P."/>
            <person name="Hazen T.C."/>
            <person name="Elias D.A."/>
        </authorList>
    </citation>
    <scope>NUCLEOTIDE SEQUENCE [LARGE SCALE GENOMIC DNA]</scope>
    <source>
        <strain evidence="1 2">B4</strain>
    </source>
</reference>
<dbReference type="EMBL" id="AKVJ01000017">
    <property type="protein sequence ID" value="EIW19558.1"/>
    <property type="molecule type" value="Genomic_DNA"/>
</dbReference>
<evidence type="ECO:0000313" key="1">
    <source>
        <dbReference type="EMBL" id="EIW19558.1"/>
    </source>
</evidence>
<comment type="caution">
    <text evidence="1">The sequence shown here is derived from an EMBL/GenBank/DDBJ whole genome shotgun (WGS) entry which is preliminary data.</text>
</comment>
<organism evidence="1 2">
    <name type="scientific">Pelosinus fermentans B4</name>
    <dbReference type="NCBI Taxonomy" id="1149862"/>
    <lineage>
        <taxon>Bacteria</taxon>
        <taxon>Bacillati</taxon>
        <taxon>Bacillota</taxon>
        <taxon>Negativicutes</taxon>
        <taxon>Selenomonadales</taxon>
        <taxon>Sporomusaceae</taxon>
        <taxon>Pelosinus</taxon>
    </lineage>
</organism>
<evidence type="ECO:0000313" key="2">
    <source>
        <dbReference type="Proteomes" id="UP000004324"/>
    </source>
</evidence>
<name>I8RI96_9FIRM</name>
<protein>
    <submittedName>
        <fullName evidence="1">Uncharacterized protein</fullName>
    </submittedName>
</protein>
<gene>
    <name evidence="1" type="ORF">FB4_2741</name>
</gene>
<proteinExistence type="predicted"/>
<dbReference type="PATRIC" id="fig|1149862.3.peg.1290"/>
<dbReference type="AlphaFoldDB" id="I8RI96"/>
<dbReference type="RefSeq" id="WP_007932435.1">
    <property type="nucleotide sequence ID" value="NZ_AKVJ01000017.1"/>
</dbReference>
<sequence length="49" mass="5733">MSHGDCHEENRLERLGLEVEEIERIENELLQIIRELADDVNKMVTLQDG</sequence>
<keyword evidence="2" id="KW-1185">Reference proteome</keyword>